<name>A0A7Z0IRA5_9ACTN</name>
<organism evidence="1 2">
    <name type="scientific">Nocardioides panzhihuensis</name>
    <dbReference type="NCBI Taxonomy" id="860243"/>
    <lineage>
        <taxon>Bacteria</taxon>
        <taxon>Bacillati</taxon>
        <taxon>Actinomycetota</taxon>
        <taxon>Actinomycetes</taxon>
        <taxon>Propionibacteriales</taxon>
        <taxon>Nocardioidaceae</taxon>
        <taxon>Nocardioides</taxon>
    </lineage>
</organism>
<sequence length="453" mass="48022">MSTRNETLADLIKESGYTYDALARAVARVAVENGDGGLRTNRSAVAHWVRGVTPSGATPAYLAEALSRRLGRPLSAADIGFGDAGRIPAAFDPDPMSLANLGRLELSTPVVRRSVMFSAALLPLAAGWLGEAEERGRKAQGSGAVMVGKAEVAAVRQITQAFHKTDETLGGGHGRDAVVQYLISDVAAYLRGKFRDEHTRADMFGAAAELAYLAGWKGHDMQMEGLAQRYYTHSLQLAHESGRSDHSAWVLRILAHQALDLGRPQECVELSQKAWGIARGRVSPGEESLYAITAARAHGAVGDARRAAQTVHTADQLVEAGSSEPLSSWAGMTGPAPATVAAHTAKTWTSLGRHGDAAKVYAYAANLRDPSGHRRVRALELAQTAEAQAAQGHAEEACQSWSSAFEGMSGVNSARHRAAVGRAQGYLRQYAHRQIPGAAAVDAQCRDLLAAPA</sequence>
<keyword evidence="2" id="KW-1185">Reference proteome</keyword>
<dbReference type="Proteomes" id="UP000564496">
    <property type="component" value="Unassembled WGS sequence"/>
</dbReference>
<proteinExistence type="predicted"/>
<dbReference type="InterPro" id="IPR011990">
    <property type="entry name" value="TPR-like_helical_dom_sf"/>
</dbReference>
<dbReference type="RefSeq" id="WP_179657247.1">
    <property type="nucleotide sequence ID" value="NZ_JACBZR010000001.1"/>
</dbReference>
<evidence type="ECO:0008006" key="3">
    <source>
        <dbReference type="Google" id="ProtNLM"/>
    </source>
</evidence>
<evidence type="ECO:0000313" key="1">
    <source>
        <dbReference type="EMBL" id="NYI76623.1"/>
    </source>
</evidence>
<accession>A0A7Z0IRA5</accession>
<gene>
    <name evidence="1" type="ORF">BJ988_001271</name>
</gene>
<comment type="caution">
    <text evidence="1">The sequence shown here is derived from an EMBL/GenBank/DDBJ whole genome shotgun (WGS) entry which is preliminary data.</text>
</comment>
<dbReference type="AlphaFoldDB" id="A0A7Z0IRA5"/>
<reference evidence="1 2" key="1">
    <citation type="submission" date="2020-07" db="EMBL/GenBank/DDBJ databases">
        <title>Sequencing the genomes of 1000 actinobacteria strains.</title>
        <authorList>
            <person name="Klenk H.-P."/>
        </authorList>
    </citation>
    <scope>NUCLEOTIDE SEQUENCE [LARGE SCALE GENOMIC DNA]</scope>
    <source>
        <strain evidence="1 2">DSM 26487</strain>
    </source>
</reference>
<protein>
    <recommendedName>
        <fullName evidence="3">Tat pathway signal protein</fullName>
    </recommendedName>
</protein>
<evidence type="ECO:0000313" key="2">
    <source>
        <dbReference type="Proteomes" id="UP000564496"/>
    </source>
</evidence>
<dbReference type="EMBL" id="JACBZR010000001">
    <property type="protein sequence ID" value="NYI76623.1"/>
    <property type="molecule type" value="Genomic_DNA"/>
</dbReference>
<dbReference type="Gene3D" id="1.25.40.10">
    <property type="entry name" value="Tetratricopeptide repeat domain"/>
    <property type="match status" value="1"/>
</dbReference>